<keyword evidence="2" id="KW-0813">Transport</keyword>
<feature type="transmembrane region" description="Helical" evidence="8">
    <location>
        <begin position="196"/>
        <end position="216"/>
    </location>
</feature>
<evidence type="ECO:0000256" key="2">
    <source>
        <dbReference type="ARBA" id="ARBA00022448"/>
    </source>
</evidence>
<feature type="transmembrane region" description="Helical" evidence="8">
    <location>
        <begin position="76"/>
        <end position="96"/>
    </location>
</feature>
<evidence type="ECO:0000256" key="7">
    <source>
        <dbReference type="SAM" id="MobiDB-lite"/>
    </source>
</evidence>
<feature type="transmembrane region" description="Helical" evidence="8">
    <location>
        <begin position="108"/>
        <end position="126"/>
    </location>
</feature>
<keyword evidence="5 8" id="KW-1133">Transmembrane helix</keyword>
<evidence type="ECO:0000313" key="10">
    <source>
        <dbReference type="EMBL" id="TQL60897.1"/>
    </source>
</evidence>
<dbReference type="EMBL" id="VFOQ01000001">
    <property type="protein sequence ID" value="TQL60897.1"/>
    <property type="molecule type" value="Genomic_DNA"/>
</dbReference>
<dbReference type="InterPro" id="IPR020846">
    <property type="entry name" value="MFS_dom"/>
</dbReference>
<dbReference type="CDD" id="cd17321">
    <property type="entry name" value="MFS_MMR_MDR_like"/>
    <property type="match status" value="1"/>
</dbReference>
<feature type="transmembrane region" description="Helical" evidence="8">
    <location>
        <begin position="168"/>
        <end position="190"/>
    </location>
</feature>
<feature type="domain" description="Major facilitator superfamily (MFS) profile" evidence="9">
    <location>
        <begin position="42"/>
        <end position="518"/>
    </location>
</feature>
<feature type="transmembrane region" description="Helical" evidence="8">
    <location>
        <begin position="138"/>
        <end position="156"/>
    </location>
</feature>
<gene>
    <name evidence="10" type="ORF">FB474_2297</name>
</gene>
<dbReference type="InterPro" id="IPR011701">
    <property type="entry name" value="MFS"/>
</dbReference>
<keyword evidence="3" id="KW-1003">Cell membrane</keyword>
<dbReference type="AlphaFoldDB" id="A0A542ZKM1"/>
<feature type="transmembrane region" description="Helical" evidence="8">
    <location>
        <begin position="257"/>
        <end position="276"/>
    </location>
</feature>
<reference evidence="10 11" key="1">
    <citation type="submission" date="2019-06" db="EMBL/GenBank/DDBJ databases">
        <title>Sequencing the genomes of 1000 actinobacteria strains.</title>
        <authorList>
            <person name="Klenk H.-P."/>
        </authorList>
    </citation>
    <scope>NUCLEOTIDE SEQUENCE [LARGE SCALE GENOMIC DNA]</scope>
    <source>
        <strain evidence="10 11">DSM 18082</strain>
    </source>
</reference>
<protein>
    <submittedName>
        <fullName evidence="10">EmrB/QacA subfamily drug resistance transporter</fullName>
    </submittedName>
</protein>
<sequence>MLNHFHLHEGTGHEMSSNTTAEAVTPGQADAGDHGHRHLGLALTIISAAQLMVVLDGTIVNIALPHIQTDLGFTASNLSWVVNAYTLAFGGLLLLGGRLGDLLGRRRMFVIGVLIFAAASLFGGLAQNEAMLLASRALQGLGAAIASPTALALITTTFPAGPPRNRAFAVYAAMSGAGAAVGLILGGVLTESSWRWTFFVNVPIGIVVAVLAPRFLGESARQHGAFDIPGALTGTLGLGSLVYGLTHAAPPNHWGDALTVGPIVVGLVLLAAFVVIERRAEHPLLPFRILADRTRGVSFTVMLVVGAAMFSMFYFLGLFIQQVLGYSPVKTGFAFLPFSFGVVIAAQIASRLINRVDPRWIAGAGTLLAAGGMWGFSHLTVTSEYVTGLLPFILMLSFGMGLTFVPLTLTAVAGVAKKDSGVGSAVLNTMQQVGGTLGLATLATVAASNGTQRALQLAAAMKAKGGTGQQPSPEAMARARHQIALAAQTYGSTRAFVVAACMILGGAVITVIGLNIKHQRLAADGADAPVAVHAA</sequence>
<evidence type="ECO:0000256" key="4">
    <source>
        <dbReference type="ARBA" id="ARBA00022692"/>
    </source>
</evidence>
<dbReference type="PANTHER" id="PTHR42718">
    <property type="entry name" value="MAJOR FACILITATOR SUPERFAMILY MULTIDRUG TRANSPORTER MFSC"/>
    <property type="match status" value="1"/>
</dbReference>
<evidence type="ECO:0000256" key="6">
    <source>
        <dbReference type="ARBA" id="ARBA00023136"/>
    </source>
</evidence>
<feature type="transmembrane region" description="Helical" evidence="8">
    <location>
        <begin position="332"/>
        <end position="353"/>
    </location>
</feature>
<feature type="transmembrane region" description="Helical" evidence="8">
    <location>
        <begin position="41"/>
        <end position="64"/>
    </location>
</feature>
<dbReference type="NCBIfam" id="TIGR00711">
    <property type="entry name" value="efflux_EmrB"/>
    <property type="match status" value="1"/>
</dbReference>
<feature type="compositionally biased region" description="Basic and acidic residues" evidence="7">
    <location>
        <begin position="1"/>
        <end position="12"/>
    </location>
</feature>
<feature type="transmembrane region" description="Helical" evidence="8">
    <location>
        <begin position="297"/>
        <end position="320"/>
    </location>
</feature>
<dbReference type="Gene3D" id="1.20.1250.20">
    <property type="entry name" value="MFS general substrate transporter like domains"/>
    <property type="match status" value="1"/>
</dbReference>
<dbReference type="GO" id="GO:0022857">
    <property type="term" value="F:transmembrane transporter activity"/>
    <property type="evidence" value="ECO:0007669"/>
    <property type="project" value="InterPro"/>
</dbReference>
<evidence type="ECO:0000256" key="8">
    <source>
        <dbReference type="SAM" id="Phobius"/>
    </source>
</evidence>
<feature type="transmembrane region" description="Helical" evidence="8">
    <location>
        <begin position="228"/>
        <end position="245"/>
    </location>
</feature>
<organism evidence="10 11">
    <name type="scientific">Oryzihumus leptocrescens</name>
    <dbReference type="NCBI Taxonomy" id="297536"/>
    <lineage>
        <taxon>Bacteria</taxon>
        <taxon>Bacillati</taxon>
        <taxon>Actinomycetota</taxon>
        <taxon>Actinomycetes</taxon>
        <taxon>Micrococcales</taxon>
        <taxon>Intrasporangiaceae</taxon>
        <taxon>Oryzihumus</taxon>
    </lineage>
</organism>
<keyword evidence="11" id="KW-1185">Reference proteome</keyword>
<dbReference type="PROSITE" id="PS50850">
    <property type="entry name" value="MFS"/>
    <property type="match status" value="1"/>
</dbReference>
<comment type="caution">
    <text evidence="10">The sequence shown here is derived from an EMBL/GenBank/DDBJ whole genome shotgun (WGS) entry which is preliminary data.</text>
</comment>
<dbReference type="InterPro" id="IPR004638">
    <property type="entry name" value="EmrB-like"/>
</dbReference>
<comment type="subcellular location">
    <subcellularLocation>
        <location evidence="1">Cell membrane</location>
        <topology evidence="1">Multi-pass membrane protein</topology>
    </subcellularLocation>
</comment>
<feature type="transmembrane region" description="Helical" evidence="8">
    <location>
        <begin position="495"/>
        <end position="516"/>
    </location>
</feature>
<accession>A0A542ZKM1</accession>
<evidence type="ECO:0000256" key="1">
    <source>
        <dbReference type="ARBA" id="ARBA00004651"/>
    </source>
</evidence>
<evidence type="ECO:0000259" key="9">
    <source>
        <dbReference type="PROSITE" id="PS50850"/>
    </source>
</evidence>
<proteinExistence type="predicted"/>
<dbReference type="GO" id="GO:0005886">
    <property type="term" value="C:plasma membrane"/>
    <property type="evidence" value="ECO:0007669"/>
    <property type="project" value="UniProtKB-SubCell"/>
</dbReference>
<dbReference type="Gene3D" id="1.20.1720.10">
    <property type="entry name" value="Multidrug resistance protein D"/>
    <property type="match status" value="1"/>
</dbReference>
<feature type="region of interest" description="Disordered" evidence="7">
    <location>
        <begin position="1"/>
        <end position="32"/>
    </location>
</feature>
<dbReference type="PANTHER" id="PTHR42718:SF46">
    <property type="entry name" value="BLR6921 PROTEIN"/>
    <property type="match status" value="1"/>
</dbReference>
<dbReference type="SUPFAM" id="SSF103473">
    <property type="entry name" value="MFS general substrate transporter"/>
    <property type="match status" value="1"/>
</dbReference>
<feature type="transmembrane region" description="Helical" evidence="8">
    <location>
        <begin position="360"/>
        <end position="377"/>
    </location>
</feature>
<dbReference type="Proteomes" id="UP000319514">
    <property type="component" value="Unassembled WGS sequence"/>
</dbReference>
<evidence type="ECO:0000313" key="11">
    <source>
        <dbReference type="Proteomes" id="UP000319514"/>
    </source>
</evidence>
<evidence type="ECO:0000256" key="5">
    <source>
        <dbReference type="ARBA" id="ARBA00022989"/>
    </source>
</evidence>
<dbReference type="InterPro" id="IPR036259">
    <property type="entry name" value="MFS_trans_sf"/>
</dbReference>
<keyword evidence="6 8" id="KW-0472">Membrane</keyword>
<feature type="transmembrane region" description="Helical" evidence="8">
    <location>
        <begin position="389"/>
        <end position="413"/>
    </location>
</feature>
<name>A0A542ZKM1_9MICO</name>
<dbReference type="Pfam" id="PF07690">
    <property type="entry name" value="MFS_1"/>
    <property type="match status" value="1"/>
</dbReference>
<evidence type="ECO:0000256" key="3">
    <source>
        <dbReference type="ARBA" id="ARBA00022475"/>
    </source>
</evidence>
<keyword evidence="4 8" id="KW-0812">Transmembrane</keyword>